<dbReference type="RefSeq" id="WP_013016722.1">
    <property type="nucleotide sequence ID" value="NC_013947.1"/>
</dbReference>
<dbReference type="InterPro" id="IPR053853">
    <property type="entry name" value="FitA-like_RHH"/>
</dbReference>
<protein>
    <recommendedName>
        <fullName evidence="1">Antitoxin FitA-like ribbon-helix-helix domain-containing protein</fullName>
    </recommendedName>
</protein>
<evidence type="ECO:0000313" key="2">
    <source>
        <dbReference type="EMBL" id="ADD41151.1"/>
    </source>
</evidence>
<dbReference type="InterPro" id="IPR010985">
    <property type="entry name" value="Ribbon_hlx_hlx"/>
</dbReference>
<proteinExistence type="predicted"/>
<dbReference type="STRING" id="446470.Snas_1445"/>
<dbReference type="SUPFAM" id="SSF47598">
    <property type="entry name" value="Ribbon-helix-helix"/>
    <property type="match status" value="1"/>
</dbReference>
<dbReference type="Proteomes" id="UP000000844">
    <property type="component" value="Chromosome"/>
</dbReference>
<organism evidence="2 3">
    <name type="scientific">Stackebrandtia nassauensis (strain DSM 44728 / CIP 108903 / NRRL B-16338 / NBRC 102104 / LLR-40K-21)</name>
    <dbReference type="NCBI Taxonomy" id="446470"/>
    <lineage>
        <taxon>Bacteria</taxon>
        <taxon>Bacillati</taxon>
        <taxon>Actinomycetota</taxon>
        <taxon>Actinomycetes</taxon>
        <taxon>Glycomycetales</taxon>
        <taxon>Glycomycetaceae</taxon>
        <taxon>Stackebrandtia</taxon>
    </lineage>
</organism>
<dbReference type="Pfam" id="PF22513">
    <property type="entry name" value="FitA-like_RHH"/>
    <property type="match status" value="1"/>
</dbReference>
<dbReference type="AlphaFoldDB" id="D3PV98"/>
<dbReference type="KEGG" id="sna:Snas_1445"/>
<reference evidence="2 3" key="1">
    <citation type="journal article" date="2009" name="Stand. Genomic Sci.">
        <title>Complete genome sequence of Stackebrandtia nassauensis type strain (LLR-40K-21).</title>
        <authorList>
            <person name="Munk C."/>
            <person name="Lapidus A."/>
            <person name="Copeland A."/>
            <person name="Jando M."/>
            <person name="Mayilraj S."/>
            <person name="Glavina Del Rio T."/>
            <person name="Nolan M."/>
            <person name="Chen F."/>
            <person name="Lucas S."/>
            <person name="Tice H."/>
            <person name="Cheng J.F."/>
            <person name="Han C."/>
            <person name="Detter J.C."/>
            <person name="Bruce D."/>
            <person name="Goodwin L."/>
            <person name="Chain P."/>
            <person name="Pitluck S."/>
            <person name="Goker M."/>
            <person name="Ovchinikova G."/>
            <person name="Pati A."/>
            <person name="Ivanova N."/>
            <person name="Mavromatis K."/>
            <person name="Chen A."/>
            <person name="Palaniappan K."/>
            <person name="Land M."/>
            <person name="Hauser L."/>
            <person name="Chang Y.J."/>
            <person name="Jeffries C.D."/>
            <person name="Bristow J."/>
            <person name="Eisen J.A."/>
            <person name="Markowitz V."/>
            <person name="Hugenholtz P."/>
            <person name="Kyrpides N.C."/>
            <person name="Klenk H.P."/>
        </authorList>
    </citation>
    <scope>NUCLEOTIDE SEQUENCE [LARGE SCALE GENOMIC DNA]</scope>
    <source>
        <strain evidence="3">DSM 44728 / CIP 108903 / NRRL B-16338 / NBRC 102104 / LLR-40K-21</strain>
    </source>
</reference>
<gene>
    <name evidence="2" type="ordered locus">Snas_1445</name>
</gene>
<sequence length="102" mass="11525">MKQLLIRVDDEVHARLRQRAKDEGRSVNALLNELVLIASQVDRESARDRIRSRAAAMGMLSVIPPAPLSPPLSLKQYRQAIDGARGWGQIIDDILDEDRERL</sequence>
<evidence type="ECO:0000259" key="1">
    <source>
        <dbReference type="Pfam" id="PF22513"/>
    </source>
</evidence>
<evidence type="ECO:0000313" key="3">
    <source>
        <dbReference type="Proteomes" id="UP000000844"/>
    </source>
</evidence>
<dbReference type="Gene3D" id="1.10.1220.10">
    <property type="entry name" value="Met repressor-like"/>
    <property type="match status" value="1"/>
</dbReference>
<keyword evidence="3" id="KW-1185">Reference proteome</keyword>
<accession>D3PV98</accession>
<dbReference type="InterPro" id="IPR013321">
    <property type="entry name" value="Arc_rbn_hlx_hlx"/>
</dbReference>
<dbReference type="GO" id="GO:0006355">
    <property type="term" value="P:regulation of DNA-templated transcription"/>
    <property type="evidence" value="ECO:0007669"/>
    <property type="project" value="InterPro"/>
</dbReference>
<dbReference type="HOGENOM" id="CLU_2366692_0_0_11"/>
<feature type="domain" description="Antitoxin FitA-like ribbon-helix-helix" evidence="1">
    <location>
        <begin position="6"/>
        <end position="29"/>
    </location>
</feature>
<name>D3PV98_STANL</name>
<dbReference type="EMBL" id="CP001778">
    <property type="protein sequence ID" value="ADD41151.1"/>
    <property type="molecule type" value="Genomic_DNA"/>
</dbReference>